<gene>
    <name evidence="1" type="ORF">ACHAW5_004542</name>
</gene>
<reference evidence="1 2" key="1">
    <citation type="submission" date="2024-10" db="EMBL/GenBank/DDBJ databases">
        <title>Updated reference genomes for cyclostephanoid diatoms.</title>
        <authorList>
            <person name="Roberts W.R."/>
            <person name="Alverson A.J."/>
        </authorList>
    </citation>
    <scope>NUCLEOTIDE SEQUENCE [LARGE SCALE GENOMIC DNA]</scope>
    <source>
        <strain evidence="1 2">AJA276-08</strain>
    </source>
</reference>
<accession>A0ABD3PD68</accession>
<organism evidence="1 2">
    <name type="scientific">Stephanodiscus triporus</name>
    <dbReference type="NCBI Taxonomy" id="2934178"/>
    <lineage>
        <taxon>Eukaryota</taxon>
        <taxon>Sar</taxon>
        <taxon>Stramenopiles</taxon>
        <taxon>Ochrophyta</taxon>
        <taxon>Bacillariophyta</taxon>
        <taxon>Coscinodiscophyceae</taxon>
        <taxon>Thalassiosirophycidae</taxon>
        <taxon>Stephanodiscales</taxon>
        <taxon>Stephanodiscaceae</taxon>
        <taxon>Stephanodiscus</taxon>
    </lineage>
</organism>
<evidence type="ECO:0000313" key="2">
    <source>
        <dbReference type="Proteomes" id="UP001530315"/>
    </source>
</evidence>
<protein>
    <submittedName>
        <fullName evidence="1">Uncharacterized protein</fullName>
    </submittedName>
</protein>
<dbReference type="Proteomes" id="UP001530315">
    <property type="component" value="Unassembled WGS sequence"/>
</dbReference>
<evidence type="ECO:0000313" key="1">
    <source>
        <dbReference type="EMBL" id="KAL3785714.1"/>
    </source>
</evidence>
<dbReference type="AlphaFoldDB" id="A0ABD3PD68"/>
<name>A0ABD3PD68_9STRA</name>
<keyword evidence="2" id="KW-1185">Reference proteome</keyword>
<proteinExistence type="predicted"/>
<sequence length="90" mass="10708">MHITLNDEEKYIETRWNMIGELNNLFWKPKIDVIGRTKFWYQEISHEKDDVIESAFQVYFYDEMWEIPAGLALLQLVTKAETIANIGVKK</sequence>
<dbReference type="EMBL" id="JALLAZ020000875">
    <property type="protein sequence ID" value="KAL3785714.1"/>
    <property type="molecule type" value="Genomic_DNA"/>
</dbReference>
<comment type="caution">
    <text evidence="1">The sequence shown here is derived from an EMBL/GenBank/DDBJ whole genome shotgun (WGS) entry which is preliminary data.</text>
</comment>